<dbReference type="SUPFAM" id="SSF53092">
    <property type="entry name" value="Creatinase/prolidase N-terminal domain"/>
    <property type="match status" value="1"/>
</dbReference>
<dbReference type="InterPro" id="IPR036005">
    <property type="entry name" value="Creatinase/aminopeptidase-like"/>
</dbReference>
<dbReference type="InterPro" id="IPR029149">
    <property type="entry name" value="Creatin/AminoP/Spt16_N"/>
</dbReference>
<dbReference type="GO" id="GO:0004177">
    <property type="term" value="F:aminopeptidase activity"/>
    <property type="evidence" value="ECO:0007669"/>
    <property type="project" value="UniProtKB-KW"/>
</dbReference>
<comment type="similarity">
    <text evidence="1">Belongs to the peptidase M24B family.</text>
</comment>
<feature type="domain" description="Peptidase M24" evidence="3">
    <location>
        <begin position="145"/>
        <end position="347"/>
    </location>
</feature>
<evidence type="ECO:0000256" key="2">
    <source>
        <dbReference type="ARBA" id="ARBA00022801"/>
    </source>
</evidence>
<dbReference type="InterPro" id="IPR000587">
    <property type="entry name" value="Creatinase_N"/>
</dbReference>
<dbReference type="GO" id="GO:0008235">
    <property type="term" value="F:metalloexopeptidase activity"/>
    <property type="evidence" value="ECO:0007669"/>
    <property type="project" value="UniProtKB-ARBA"/>
</dbReference>
<dbReference type="AlphaFoldDB" id="A0A412AYC6"/>
<dbReference type="SUPFAM" id="SSF55920">
    <property type="entry name" value="Creatinase/aminopeptidase"/>
    <property type="match status" value="1"/>
</dbReference>
<dbReference type="InterPro" id="IPR001714">
    <property type="entry name" value="Pept_M24_MAP"/>
</dbReference>
<protein>
    <submittedName>
        <fullName evidence="5">Aminopeptidase P family protein</fullName>
    </submittedName>
</protein>
<organism evidence="5 6">
    <name type="scientific">[Clostridium] leptum</name>
    <dbReference type="NCBI Taxonomy" id="1535"/>
    <lineage>
        <taxon>Bacteria</taxon>
        <taxon>Bacillati</taxon>
        <taxon>Bacillota</taxon>
        <taxon>Clostridia</taxon>
        <taxon>Eubacteriales</taxon>
        <taxon>Oscillospiraceae</taxon>
        <taxon>Oscillospiraceae incertae sedis</taxon>
    </lineage>
</organism>
<evidence type="ECO:0000259" key="3">
    <source>
        <dbReference type="Pfam" id="PF00557"/>
    </source>
</evidence>
<keyword evidence="2" id="KW-0378">Hydrolase</keyword>
<accession>A0A412AYC6</accession>
<evidence type="ECO:0000313" key="6">
    <source>
        <dbReference type="Proteomes" id="UP000284751"/>
    </source>
</evidence>
<gene>
    <name evidence="5" type="ORF">DWY99_05360</name>
</gene>
<dbReference type="EMBL" id="QRTC01000014">
    <property type="protein sequence ID" value="RGQ41898.1"/>
    <property type="molecule type" value="Genomic_DNA"/>
</dbReference>
<dbReference type="PANTHER" id="PTHR46112">
    <property type="entry name" value="AMINOPEPTIDASE"/>
    <property type="match status" value="1"/>
</dbReference>
<evidence type="ECO:0000313" key="5">
    <source>
        <dbReference type="EMBL" id="RGQ41898.1"/>
    </source>
</evidence>
<dbReference type="FunFam" id="3.90.230.10:FF:000014">
    <property type="entry name" value="Aminopeptidase P family protein"/>
    <property type="match status" value="1"/>
</dbReference>
<evidence type="ECO:0000259" key="4">
    <source>
        <dbReference type="Pfam" id="PF01321"/>
    </source>
</evidence>
<dbReference type="InterPro" id="IPR000994">
    <property type="entry name" value="Pept_M24"/>
</dbReference>
<dbReference type="CDD" id="cd01092">
    <property type="entry name" value="APP-like"/>
    <property type="match status" value="1"/>
</dbReference>
<dbReference type="Pfam" id="PF00557">
    <property type="entry name" value="Peptidase_M24"/>
    <property type="match status" value="1"/>
</dbReference>
<keyword evidence="5" id="KW-0645">Protease</keyword>
<name>A0A412AYC6_9FIRM</name>
<dbReference type="InterPro" id="IPR050659">
    <property type="entry name" value="Peptidase_M24B"/>
</dbReference>
<dbReference type="PRINTS" id="PR00599">
    <property type="entry name" value="MAPEPTIDASE"/>
</dbReference>
<reference evidence="5 6" key="1">
    <citation type="submission" date="2018-08" db="EMBL/GenBank/DDBJ databases">
        <title>A genome reference for cultivated species of the human gut microbiota.</title>
        <authorList>
            <person name="Zou Y."/>
            <person name="Xue W."/>
            <person name="Luo G."/>
        </authorList>
    </citation>
    <scope>NUCLEOTIDE SEQUENCE [LARGE SCALE GENOMIC DNA]</scope>
    <source>
        <strain evidence="5 6">AF28-26</strain>
    </source>
</reference>
<dbReference type="Proteomes" id="UP000284751">
    <property type="component" value="Unassembled WGS sequence"/>
</dbReference>
<feature type="domain" description="Creatinase N-terminal" evidence="4">
    <location>
        <begin position="15"/>
        <end position="117"/>
    </location>
</feature>
<comment type="caution">
    <text evidence="5">The sequence shown here is derived from an EMBL/GenBank/DDBJ whole genome shotgun (WGS) entry which is preliminary data.</text>
</comment>
<dbReference type="Gene3D" id="3.90.230.10">
    <property type="entry name" value="Creatinase/methionine aminopeptidase superfamily"/>
    <property type="match status" value="1"/>
</dbReference>
<evidence type="ECO:0000256" key="1">
    <source>
        <dbReference type="ARBA" id="ARBA00008766"/>
    </source>
</evidence>
<keyword evidence="5" id="KW-0031">Aminopeptidase</keyword>
<sequence>MAERTERLMSLLPETVGEQAVDGALITSPANRLYLTGMETSAGYVLVTRREAYFIVDFRYYEAACKQVSHCKVVEFSKIGETLKELARQEGLKGILLEYEGISLSSAQQMETIFHAAGARVVKDRTLDRLLHQMRRIKEPGELREMNTAQEITDAAFSHILAKIKEGITERELALEIEFFMRRNGAESVSFDLIVVSGKNGSLPHGVPEKKPVKKGDFITMDIGAAYHHYCSDMTRTVALGQVTDEQKQVYETVLKAQLAALATIGPGKSCKEVDAAARDLITQAGYGRCFGHATGHSVGLEIHEEPRCGPSSPDILEPGVVMTVEPGIYLPDRFGVRIEDMVVITENGYQNFTKSSKELILL</sequence>
<dbReference type="Pfam" id="PF01321">
    <property type="entry name" value="Creatinase_N"/>
    <property type="match status" value="1"/>
</dbReference>
<dbReference type="PANTHER" id="PTHR46112:SF3">
    <property type="entry name" value="AMINOPEPTIDASE YPDF"/>
    <property type="match status" value="1"/>
</dbReference>
<proteinExistence type="inferred from homology"/>
<dbReference type="Gene3D" id="3.40.350.10">
    <property type="entry name" value="Creatinase/prolidase N-terminal domain"/>
    <property type="match status" value="1"/>
</dbReference>